<dbReference type="Proteomes" id="UP001163846">
    <property type="component" value="Unassembled WGS sequence"/>
</dbReference>
<dbReference type="AlphaFoldDB" id="A0AA38U5Q2"/>
<name>A0AA38U5Q2_9AGAR</name>
<evidence type="ECO:0000313" key="2">
    <source>
        <dbReference type="EMBL" id="KAJ3832857.1"/>
    </source>
</evidence>
<comment type="caution">
    <text evidence="2">The sequence shown here is derived from an EMBL/GenBank/DDBJ whole genome shotgun (WGS) entry which is preliminary data.</text>
</comment>
<feature type="non-terminal residue" evidence="2">
    <location>
        <position position="136"/>
    </location>
</feature>
<gene>
    <name evidence="2" type="ORF">F5878DRAFT_506103</name>
</gene>
<feature type="non-terminal residue" evidence="2">
    <location>
        <position position="1"/>
    </location>
</feature>
<sequence>QILALSDELGVARAATSSAEKDRDFFRDQYNTASGYVSEVRSENMSLSKRAEIAEKQASEGVALIKATYEERLRVSEDQARTFSRIADFMMKKDQATDGIRQQAAEAPELRARCVELEKEMEQMRKEMEKLEGELE</sequence>
<keyword evidence="3" id="KW-1185">Reference proteome</keyword>
<dbReference type="EMBL" id="MU806834">
    <property type="protein sequence ID" value="KAJ3832857.1"/>
    <property type="molecule type" value="Genomic_DNA"/>
</dbReference>
<evidence type="ECO:0000313" key="3">
    <source>
        <dbReference type="Proteomes" id="UP001163846"/>
    </source>
</evidence>
<protein>
    <submittedName>
        <fullName evidence="2">Uncharacterized protein</fullName>
    </submittedName>
</protein>
<reference evidence="2" key="1">
    <citation type="submission" date="2022-08" db="EMBL/GenBank/DDBJ databases">
        <authorList>
            <consortium name="DOE Joint Genome Institute"/>
            <person name="Min B."/>
            <person name="Riley R."/>
            <person name="Sierra-Patev S."/>
            <person name="Naranjo-Ortiz M."/>
            <person name="Looney B."/>
            <person name="Konkel Z."/>
            <person name="Slot J.C."/>
            <person name="Sakamoto Y."/>
            <person name="Steenwyk J.L."/>
            <person name="Rokas A."/>
            <person name="Carro J."/>
            <person name="Camarero S."/>
            <person name="Ferreira P."/>
            <person name="Molpeceres G."/>
            <person name="Ruiz-Duenas F.J."/>
            <person name="Serrano A."/>
            <person name="Henrissat B."/>
            <person name="Drula E."/>
            <person name="Hughes K.W."/>
            <person name="Mata J.L."/>
            <person name="Ishikawa N.K."/>
            <person name="Vargas-Isla R."/>
            <person name="Ushijima S."/>
            <person name="Smith C.A."/>
            <person name="Ahrendt S."/>
            <person name="Andreopoulos W."/>
            <person name="He G."/>
            <person name="Labutti K."/>
            <person name="Lipzen A."/>
            <person name="Ng V."/>
            <person name="Sandor L."/>
            <person name="Barry K."/>
            <person name="Martinez A.T."/>
            <person name="Xiao Y."/>
            <person name="Gibbons J.G."/>
            <person name="Terashima K."/>
            <person name="Hibbett D.S."/>
            <person name="Grigoriev I.V."/>
        </authorList>
    </citation>
    <scope>NUCLEOTIDE SEQUENCE</scope>
    <source>
        <strain evidence="2">TFB9207</strain>
    </source>
</reference>
<proteinExistence type="predicted"/>
<evidence type="ECO:0000256" key="1">
    <source>
        <dbReference type="SAM" id="Coils"/>
    </source>
</evidence>
<feature type="coiled-coil region" evidence="1">
    <location>
        <begin position="100"/>
        <end position="134"/>
    </location>
</feature>
<organism evidence="2 3">
    <name type="scientific">Lentinula raphanica</name>
    <dbReference type="NCBI Taxonomy" id="153919"/>
    <lineage>
        <taxon>Eukaryota</taxon>
        <taxon>Fungi</taxon>
        <taxon>Dikarya</taxon>
        <taxon>Basidiomycota</taxon>
        <taxon>Agaricomycotina</taxon>
        <taxon>Agaricomycetes</taxon>
        <taxon>Agaricomycetidae</taxon>
        <taxon>Agaricales</taxon>
        <taxon>Marasmiineae</taxon>
        <taxon>Omphalotaceae</taxon>
        <taxon>Lentinula</taxon>
    </lineage>
</organism>
<accession>A0AA38U5Q2</accession>
<keyword evidence="1" id="KW-0175">Coiled coil</keyword>